<feature type="domain" description="Fucosyltransferase C-terminal" evidence="12">
    <location>
        <begin position="222"/>
        <end position="402"/>
    </location>
</feature>
<name>A0A0G4IV89_PLABS</name>
<dbReference type="GO" id="GO:0032580">
    <property type="term" value="C:Golgi cisterna membrane"/>
    <property type="evidence" value="ECO:0007669"/>
    <property type="project" value="UniProtKB-SubCell"/>
</dbReference>
<dbReference type="InterPro" id="IPR055270">
    <property type="entry name" value="Glyco_tran_10_C"/>
</dbReference>
<sequence>MLLPLKSSDRRPSYSVHVLQRVARHRYLLPFTMALSIASFLLIATMSTTDDRQVGTELVFRDPMSPRPPPKPLPIQELNALRGQPVAHPYRPMTAQELGLLTVYIDSGHYLGPGYAHVIDRCPWRDGEFLQCEFSNTPSRRQESHALWVHVPGAPGGIQRTHPNQKLVVMSIESAANYGELDNPNFMGQFDYEMSYRLSATIPCLYSGEWMAGITRPPIPQSKKVDAIAFLNGNCGPASGRQQIMDELIRLPGGYPVHAFGACSHNREFPPELNNDKVALFSTYKFCVAMENTIAQDYVTEKLWQSLTAGCVPVYLGAPNIQDFLPVPSDQIIIDYRALGGVQALNDRLHALSASPSSYDAMLAWKTLPVEATLPGWKFLHAQSIMPDPQCLMCQALALDLEQQCTADPVRFADST</sequence>
<dbReference type="PANTHER" id="PTHR11929">
    <property type="entry name" value="ALPHA- 1,3 -FUCOSYLTRANSFERASE"/>
    <property type="match status" value="1"/>
</dbReference>
<comment type="subcellular location">
    <subcellularLocation>
        <location evidence="11">Golgi apparatus</location>
        <location evidence="11">Golgi stack membrane</location>
        <topology evidence="11">Single-pass type II membrane protein</topology>
    </subcellularLocation>
    <subcellularLocation>
        <location evidence="1">Membrane</location>
        <topology evidence="1">Single-pass membrane protein</topology>
    </subcellularLocation>
</comment>
<dbReference type="PANTHER" id="PTHR11929:SF194">
    <property type="entry name" value="ALPHA-(1,3)-FUCOSYLTRANSFERASE 10"/>
    <property type="match status" value="1"/>
</dbReference>
<keyword evidence="4 11" id="KW-0328">Glycosyltransferase</keyword>
<evidence type="ECO:0000256" key="8">
    <source>
        <dbReference type="ARBA" id="ARBA00022989"/>
    </source>
</evidence>
<evidence type="ECO:0000313" key="16">
    <source>
        <dbReference type="Proteomes" id="UP000039324"/>
    </source>
</evidence>
<dbReference type="Pfam" id="PF17039">
    <property type="entry name" value="Glyco_tran_10_N"/>
    <property type="match status" value="1"/>
</dbReference>
<keyword evidence="10" id="KW-0325">Glycoprotein</keyword>
<evidence type="ECO:0000256" key="10">
    <source>
        <dbReference type="ARBA" id="ARBA00023180"/>
    </source>
</evidence>
<keyword evidence="8 11" id="KW-1133">Transmembrane helix</keyword>
<dbReference type="Gene3D" id="3.40.50.11660">
    <property type="entry name" value="Glycosyl transferase family 10, C-terminal domain"/>
    <property type="match status" value="1"/>
</dbReference>
<evidence type="ECO:0000256" key="9">
    <source>
        <dbReference type="ARBA" id="ARBA00023136"/>
    </source>
</evidence>
<dbReference type="EMBL" id="CDSF01000090">
    <property type="protein sequence ID" value="CEO99117.1"/>
    <property type="molecule type" value="Genomic_DNA"/>
</dbReference>
<dbReference type="SUPFAM" id="SSF53756">
    <property type="entry name" value="UDP-Glycosyltransferase/glycogen phosphorylase"/>
    <property type="match status" value="1"/>
</dbReference>
<dbReference type="STRING" id="37360.A0A0G4IV89"/>
<keyword evidence="15" id="KW-0496">Mitochondrion</keyword>
<dbReference type="OrthoDB" id="427096at2759"/>
<evidence type="ECO:0000256" key="1">
    <source>
        <dbReference type="ARBA" id="ARBA00004167"/>
    </source>
</evidence>
<keyword evidence="16" id="KW-1185">Reference proteome</keyword>
<evidence type="ECO:0000259" key="13">
    <source>
        <dbReference type="Pfam" id="PF17039"/>
    </source>
</evidence>
<keyword evidence="11" id="KW-0333">Golgi apparatus</keyword>
<comment type="similarity">
    <text evidence="3 11">Belongs to the glycosyltransferase 10 family.</text>
</comment>
<reference evidence="14 16" key="1">
    <citation type="submission" date="2015-02" db="EMBL/GenBank/DDBJ databases">
        <authorList>
            <person name="Chooi Y.-H."/>
        </authorList>
    </citation>
    <scope>NUCLEOTIDE SEQUENCE [LARGE SCALE GENOMIC DNA]</scope>
    <source>
        <strain evidence="14">E3</strain>
    </source>
</reference>
<dbReference type="AlphaFoldDB" id="A0A0G4IV89"/>
<evidence type="ECO:0000256" key="5">
    <source>
        <dbReference type="ARBA" id="ARBA00022679"/>
    </source>
</evidence>
<dbReference type="UniPathway" id="UPA00378"/>
<protein>
    <recommendedName>
        <fullName evidence="11">Fucosyltransferase</fullName>
        <ecNumber evidence="11">2.4.1.-</ecNumber>
    </recommendedName>
</protein>
<keyword evidence="6 11" id="KW-0812">Transmembrane</keyword>
<reference evidence="15 17" key="2">
    <citation type="submission" date="2018-03" db="EMBL/GenBank/DDBJ databases">
        <authorList>
            <person name="Fogelqvist J."/>
        </authorList>
    </citation>
    <scope>NUCLEOTIDE SEQUENCE [LARGE SCALE GENOMIC DNA]</scope>
</reference>
<dbReference type="InterPro" id="IPR031481">
    <property type="entry name" value="Glyco_tran_10_N"/>
</dbReference>
<dbReference type="EMBL" id="OVEO01000007">
    <property type="protein sequence ID" value="SPQ97133.1"/>
    <property type="molecule type" value="Genomic_DNA"/>
</dbReference>
<evidence type="ECO:0000256" key="11">
    <source>
        <dbReference type="RuleBase" id="RU003832"/>
    </source>
</evidence>
<evidence type="ECO:0000313" key="17">
    <source>
        <dbReference type="Proteomes" id="UP000290189"/>
    </source>
</evidence>
<accession>A0A0G4IV89</accession>
<dbReference type="InterPro" id="IPR038577">
    <property type="entry name" value="GT10-like_C_sf"/>
</dbReference>
<dbReference type="EC" id="2.4.1.-" evidence="11"/>
<evidence type="ECO:0000256" key="2">
    <source>
        <dbReference type="ARBA" id="ARBA00004922"/>
    </source>
</evidence>
<evidence type="ECO:0000313" key="15">
    <source>
        <dbReference type="EMBL" id="SPQ97133.1"/>
    </source>
</evidence>
<dbReference type="Proteomes" id="UP000039324">
    <property type="component" value="Unassembled WGS sequence"/>
</dbReference>
<feature type="domain" description="Fucosyltransferase N-terminal" evidence="13">
    <location>
        <begin position="121"/>
        <end position="206"/>
    </location>
</feature>
<evidence type="ECO:0000256" key="3">
    <source>
        <dbReference type="ARBA" id="ARBA00008919"/>
    </source>
</evidence>
<evidence type="ECO:0000259" key="12">
    <source>
        <dbReference type="Pfam" id="PF00852"/>
    </source>
</evidence>
<dbReference type="GO" id="GO:0046920">
    <property type="term" value="F:alpha-(1-&gt;3)-fucosyltransferase activity"/>
    <property type="evidence" value="ECO:0007669"/>
    <property type="project" value="TreeGrafter"/>
</dbReference>
<organism evidence="14 16">
    <name type="scientific">Plasmodiophora brassicae</name>
    <name type="common">Clubroot disease agent</name>
    <dbReference type="NCBI Taxonomy" id="37360"/>
    <lineage>
        <taxon>Eukaryota</taxon>
        <taxon>Sar</taxon>
        <taxon>Rhizaria</taxon>
        <taxon>Endomyxa</taxon>
        <taxon>Phytomyxea</taxon>
        <taxon>Plasmodiophorida</taxon>
        <taxon>Plasmodiophoridae</taxon>
        <taxon>Plasmodiophora</taxon>
    </lineage>
</organism>
<evidence type="ECO:0000256" key="4">
    <source>
        <dbReference type="ARBA" id="ARBA00022676"/>
    </source>
</evidence>
<feature type="transmembrane region" description="Helical" evidence="11">
    <location>
        <begin position="27"/>
        <end position="46"/>
    </location>
</feature>
<keyword evidence="7" id="KW-0735">Signal-anchor</keyword>
<dbReference type="InterPro" id="IPR001503">
    <property type="entry name" value="Glyco_trans_10"/>
</dbReference>
<evidence type="ECO:0000313" key="14">
    <source>
        <dbReference type="EMBL" id="CEO99117.1"/>
    </source>
</evidence>
<proteinExistence type="inferred from homology"/>
<keyword evidence="9 11" id="KW-0472">Membrane</keyword>
<dbReference type="OMA" id="DALWYHI"/>
<evidence type="ECO:0000256" key="6">
    <source>
        <dbReference type="ARBA" id="ARBA00022692"/>
    </source>
</evidence>
<gene>
    <name evidence="14" type="ORF">PBRA_001022</name>
    <name evidence="15" type="ORF">PLBR_LOCUS4348</name>
</gene>
<evidence type="ECO:0000256" key="7">
    <source>
        <dbReference type="ARBA" id="ARBA00022968"/>
    </source>
</evidence>
<comment type="pathway">
    <text evidence="2">Protein modification; protein glycosylation.</text>
</comment>
<dbReference type="Pfam" id="PF00852">
    <property type="entry name" value="Glyco_transf_10"/>
    <property type="match status" value="1"/>
</dbReference>
<dbReference type="Proteomes" id="UP000290189">
    <property type="component" value="Unassembled WGS sequence"/>
</dbReference>
<geneLocation type="mitochondrion" evidence="15"/>
<keyword evidence="5 11" id="KW-0808">Transferase</keyword>